<dbReference type="Gene3D" id="3.40.190.10">
    <property type="entry name" value="Periplasmic binding protein-like II"/>
    <property type="match status" value="2"/>
</dbReference>
<keyword evidence="7" id="KW-1185">Reference proteome</keyword>
<proteinExistence type="inferred from homology"/>
<dbReference type="InterPro" id="IPR005119">
    <property type="entry name" value="LysR_subst-bd"/>
</dbReference>
<dbReference type="PROSITE" id="PS50931">
    <property type="entry name" value="HTH_LYSR"/>
    <property type="match status" value="1"/>
</dbReference>
<gene>
    <name evidence="6" type="ORF">E2493_03195</name>
</gene>
<evidence type="ECO:0000256" key="2">
    <source>
        <dbReference type="ARBA" id="ARBA00023015"/>
    </source>
</evidence>
<dbReference type="CDD" id="cd08432">
    <property type="entry name" value="PBP2_GcdR_TrpI_HvrB_AmpR_like"/>
    <property type="match status" value="1"/>
</dbReference>
<keyword evidence="3" id="KW-0238">DNA-binding</keyword>
<dbReference type="PANTHER" id="PTHR30537:SF79">
    <property type="entry name" value="TRANSCRIPTIONAL REGULATOR-RELATED"/>
    <property type="match status" value="1"/>
</dbReference>
<dbReference type="Pfam" id="PF03466">
    <property type="entry name" value="LysR_substrate"/>
    <property type="match status" value="1"/>
</dbReference>
<dbReference type="PRINTS" id="PR00039">
    <property type="entry name" value="HTHLYSR"/>
</dbReference>
<evidence type="ECO:0000256" key="1">
    <source>
        <dbReference type="ARBA" id="ARBA00009437"/>
    </source>
</evidence>
<name>A0A4Y8ZY59_9SPHN</name>
<accession>A0A4Y8ZY59</accession>
<evidence type="ECO:0000259" key="5">
    <source>
        <dbReference type="PROSITE" id="PS50931"/>
    </source>
</evidence>
<dbReference type="SUPFAM" id="SSF53850">
    <property type="entry name" value="Periplasmic binding protein-like II"/>
    <property type="match status" value="1"/>
</dbReference>
<sequence>MISPPLPILRTFEAAARHGSFARAASELNVTPAAVSQQMRLLEQRLGVKLFSRRARGLTVTSAGRDYAAKVAGALAQIEAATRALGSSDRAGILQVATFASFATFWLLPRLAAFRNSFPEIDLRLSLSLQLASLSDGATDVAIRFGSGVYEDGRAAILMEESAVAVCSPSLLAGRAIARRPDDLAGLPLIRDAGLIADESALQWRTWIGEQEARHRFVNMPDGMMSLQAALLGQGVALTRRSLAADLIREGRLVRLLDEERPTNYKLWLVVPHGPENPRTSAFSNWVLDQVGAQS</sequence>
<organism evidence="6 7">
    <name type="scientific">Sphingomonas parva</name>
    <dbReference type="NCBI Taxonomy" id="2555898"/>
    <lineage>
        <taxon>Bacteria</taxon>
        <taxon>Pseudomonadati</taxon>
        <taxon>Pseudomonadota</taxon>
        <taxon>Alphaproteobacteria</taxon>
        <taxon>Sphingomonadales</taxon>
        <taxon>Sphingomonadaceae</taxon>
        <taxon>Sphingomonas</taxon>
    </lineage>
</organism>
<dbReference type="EMBL" id="SPDV01000003">
    <property type="protein sequence ID" value="TFI59849.1"/>
    <property type="molecule type" value="Genomic_DNA"/>
</dbReference>
<protein>
    <submittedName>
        <fullName evidence="6">LysR family transcriptional regulator</fullName>
    </submittedName>
</protein>
<dbReference type="FunFam" id="1.10.10.10:FF:000038">
    <property type="entry name" value="Glycine cleavage system transcriptional activator"/>
    <property type="match status" value="1"/>
</dbReference>
<keyword evidence="2" id="KW-0805">Transcription regulation</keyword>
<dbReference type="InterPro" id="IPR036388">
    <property type="entry name" value="WH-like_DNA-bd_sf"/>
</dbReference>
<dbReference type="PANTHER" id="PTHR30537">
    <property type="entry name" value="HTH-TYPE TRANSCRIPTIONAL REGULATOR"/>
    <property type="match status" value="1"/>
</dbReference>
<comment type="caution">
    <text evidence="6">The sequence shown here is derived from an EMBL/GenBank/DDBJ whole genome shotgun (WGS) entry which is preliminary data.</text>
</comment>
<dbReference type="InterPro" id="IPR036390">
    <property type="entry name" value="WH_DNA-bd_sf"/>
</dbReference>
<evidence type="ECO:0000256" key="3">
    <source>
        <dbReference type="ARBA" id="ARBA00023125"/>
    </source>
</evidence>
<dbReference type="GO" id="GO:0003700">
    <property type="term" value="F:DNA-binding transcription factor activity"/>
    <property type="evidence" value="ECO:0007669"/>
    <property type="project" value="InterPro"/>
</dbReference>
<dbReference type="InterPro" id="IPR000847">
    <property type="entry name" value="LysR_HTH_N"/>
</dbReference>
<dbReference type="SUPFAM" id="SSF46785">
    <property type="entry name" value="Winged helix' DNA-binding domain"/>
    <property type="match status" value="1"/>
</dbReference>
<dbReference type="Gene3D" id="1.10.10.10">
    <property type="entry name" value="Winged helix-like DNA-binding domain superfamily/Winged helix DNA-binding domain"/>
    <property type="match status" value="1"/>
</dbReference>
<dbReference type="GO" id="GO:0043565">
    <property type="term" value="F:sequence-specific DNA binding"/>
    <property type="evidence" value="ECO:0007669"/>
    <property type="project" value="TreeGrafter"/>
</dbReference>
<dbReference type="RefSeq" id="WP_135083629.1">
    <property type="nucleotide sequence ID" value="NZ_SPDV01000003.1"/>
</dbReference>
<evidence type="ECO:0000313" key="7">
    <source>
        <dbReference type="Proteomes" id="UP000298213"/>
    </source>
</evidence>
<dbReference type="InterPro" id="IPR058163">
    <property type="entry name" value="LysR-type_TF_proteobact-type"/>
</dbReference>
<comment type="similarity">
    <text evidence="1">Belongs to the LysR transcriptional regulatory family.</text>
</comment>
<dbReference type="Proteomes" id="UP000298213">
    <property type="component" value="Unassembled WGS sequence"/>
</dbReference>
<dbReference type="OrthoDB" id="9813056at2"/>
<feature type="domain" description="HTH lysR-type" evidence="5">
    <location>
        <begin position="4"/>
        <end position="61"/>
    </location>
</feature>
<keyword evidence="4" id="KW-0804">Transcription</keyword>
<dbReference type="Pfam" id="PF00126">
    <property type="entry name" value="HTH_1"/>
    <property type="match status" value="1"/>
</dbReference>
<dbReference type="AlphaFoldDB" id="A0A4Y8ZY59"/>
<evidence type="ECO:0000256" key="4">
    <source>
        <dbReference type="ARBA" id="ARBA00023163"/>
    </source>
</evidence>
<evidence type="ECO:0000313" key="6">
    <source>
        <dbReference type="EMBL" id="TFI59849.1"/>
    </source>
</evidence>
<reference evidence="6 7" key="1">
    <citation type="submission" date="2019-03" db="EMBL/GenBank/DDBJ databases">
        <title>Genome sequence of Sphingomonas sp. 17J27-24.</title>
        <authorList>
            <person name="Kim M."/>
            <person name="Maeng S."/>
            <person name="Sathiyaraj S."/>
        </authorList>
    </citation>
    <scope>NUCLEOTIDE SEQUENCE [LARGE SCALE GENOMIC DNA]</scope>
    <source>
        <strain evidence="6 7">17J27-24</strain>
    </source>
</reference>
<dbReference type="GO" id="GO:0006351">
    <property type="term" value="P:DNA-templated transcription"/>
    <property type="evidence" value="ECO:0007669"/>
    <property type="project" value="TreeGrafter"/>
</dbReference>